<organism evidence="4 5">
    <name type="scientific">Sphingorhabdus arenilitoris</name>
    <dbReference type="NCBI Taxonomy" id="1490041"/>
    <lineage>
        <taxon>Bacteria</taxon>
        <taxon>Pseudomonadati</taxon>
        <taxon>Pseudomonadota</taxon>
        <taxon>Alphaproteobacteria</taxon>
        <taxon>Sphingomonadales</taxon>
        <taxon>Sphingomonadaceae</taxon>
        <taxon>Sphingorhabdus</taxon>
    </lineage>
</organism>
<evidence type="ECO:0000313" key="4">
    <source>
        <dbReference type="EMBL" id="MFC4292693.1"/>
    </source>
</evidence>
<protein>
    <submittedName>
        <fullName evidence="4">SDR family oxidoreductase</fullName>
    </submittedName>
</protein>
<accession>A0ABV8RH35</accession>
<comment type="caution">
    <text evidence="4">The sequence shown here is derived from an EMBL/GenBank/DDBJ whole genome shotgun (WGS) entry which is preliminary data.</text>
</comment>
<dbReference type="PANTHER" id="PTHR44196:SF1">
    <property type="entry name" value="DEHYDROGENASE_REDUCTASE SDR FAMILY MEMBER 7B"/>
    <property type="match status" value="1"/>
</dbReference>
<dbReference type="Proteomes" id="UP001595887">
    <property type="component" value="Unassembled WGS sequence"/>
</dbReference>
<dbReference type="Gene3D" id="3.40.50.720">
    <property type="entry name" value="NAD(P)-binding Rossmann-like Domain"/>
    <property type="match status" value="1"/>
</dbReference>
<sequence length="254" mass="26683">MTKVNETDLGLRERHMEISGKCAVVTGGTDGIGIEIARQLQAKGASVIVCGRRADYLEAAAAQGIEAISADLSNAKGCEEFAAKLSGRTIDILINNAGMGGNFGPGEPVDLDLTDRALFLNLNAPMHLIARMLPGLLERSEAAIVNVTSGLALAPRAGGPVYCASKAGLRSFTQALRHNLAKTNIHVIEALPPVVETAMTADRDGGKMTAKDCAAEIVHAIAANKAEANIGMVKILRLVYSISPALARKVMIRF</sequence>
<dbReference type="Pfam" id="PF00106">
    <property type="entry name" value="adh_short"/>
    <property type="match status" value="1"/>
</dbReference>
<dbReference type="InterPro" id="IPR002347">
    <property type="entry name" value="SDR_fam"/>
</dbReference>
<name>A0ABV8RH35_9SPHN</name>
<evidence type="ECO:0000256" key="1">
    <source>
        <dbReference type="ARBA" id="ARBA00006484"/>
    </source>
</evidence>
<gene>
    <name evidence="4" type="ORF">ACFOWX_09740</name>
</gene>
<dbReference type="PROSITE" id="PS00061">
    <property type="entry name" value="ADH_SHORT"/>
    <property type="match status" value="1"/>
</dbReference>
<keyword evidence="2" id="KW-0560">Oxidoreductase</keyword>
<keyword evidence="5" id="KW-1185">Reference proteome</keyword>
<evidence type="ECO:0000256" key="2">
    <source>
        <dbReference type="ARBA" id="ARBA00023002"/>
    </source>
</evidence>
<dbReference type="SUPFAM" id="SSF51735">
    <property type="entry name" value="NAD(P)-binding Rossmann-fold domains"/>
    <property type="match status" value="1"/>
</dbReference>
<dbReference type="InterPro" id="IPR036291">
    <property type="entry name" value="NAD(P)-bd_dom_sf"/>
</dbReference>
<evidence type="ECO:0000256" key="3">
    <source>
        <dbReference type="RuleBase" id="RU000363"/>
    </source>
</evidence>
<dbReference type="PANTHER" id="PTHR44196">
    <property type="entry name" value="DEHYDROGENASE/REDUCTASE SDR FAMILY MEMBER 7B"/>
    <property type="match status" value="1"/>
</dbReference>
<reference evidence="5" key="1">
    <citation type="journal article" date="2019" name="Int. J. Syst. Evol. Microbiol.">
        <title>The Global Catalogue of Microorganisms (GCM) 10K type strain sequencing project: providing services to taxonomists for standard genome sequencing and annotation.</title>
        <authorList>
            <consortium name="The Broad Institute Genomics Platform"/>
            <consortium name="The Broad Institute Genome Sequencing Center for Infectious Disease"/>
            <person name="Wu L."/>
            <person name="Ma J."/>
        </authorList>
    </citation>
    <scope>NUCLEOTIDE SEQUENCE [LARGE SCALE GENOMIC DNA]</scope>
    <source>
        <strain evidence="5">CECT 8531</strain>
    </source>
</reference>
<dbReference type="InterPro" id="IPR020904">
    <property type="entry name" value="Sc_DH/Rdtase_CS"/>
</dbReference>
<evidence type="ECO:0000313" key="5">
    <source>
        <dbReference type="Proteomes" id="UP001595887"/>
    </source>
</evidence>
<dbReference type="EMBL" id="JBHSDH010000013">
    <property type="protein sequence ID" value="MFC4292693.1"/>
    <property type="molecule type" value="Genomic_DNA"/>
</dbReference>
<dbReference type="RefSeq" id="WP_381423590.1">
    <property type="nucleotide sequence ID" value="NZ_JBHSDH010000013.1"/>
</dbReference>
<dbReference type="PRINTS" id="PR00081">
    <property type="entry name" value="GDHRDH"/>
</dbReference>
<comment type="similarity">
    <text evidence="1 3">Belongs to the short-chain dehydrogenases/reductases (SDR) family.</text>
</comment>
<proteinExistence type="inferred from homology"/>
<dbReference type="PRINTS" id="PR00080">
    <property type="entry name" value="SDRFAMILY"/>
</dbReference>